<feature type="domain" description="OmpA-like" evidence="8">
    <location>
        <begin position="103"/>
        <end position="228"/>
    </location>
</feature>
<comment type="similarity">
    <text evidence="2">Belongs to the MotB family.</text>
</comment>
<dbReference type="InterPro" id="IPR006665">
    <property type="entry name" value="OmpA-like"/>
</dbReference>
<dbReference type="RefSeq" id="WP_186876016.1">
    <property type="nucleotide sequence ID" value="NZ_JACOPF010000002.1"/>
</dbReference>
<sequence length="263" mass="29778">MKKPKKTVNGGSWMDTYGDMVTLLLCFFVLLYSISTVDQSKWENLVKSMNPDVTEEAAKSTAEQTQVAAEEMQPDSFEQMYESLVREFQTMGLDAEVEVIKGDGYNFISFRDSVFFDGDSYVLREDGQKALDGFCRAIAPAVEEIKEIEVLGHTTQALPDRQNETVSDRMLSAERAAQVTAYIQKSNLIDPARLISLGFGQFRPIAKFDIEENRMKNRRVEILITNDEAVQRSLTEYYAQVYGEEVAAMQPDSEDIQESVKPE</sequence>
<dbReference type="InterPro" id="IPR050330">
    <property type="entry name" value="Bact_OuterMem_StrucFunc"/>
</dbReference>
<keyword evidence="6 7" id="KW-0472">Membrane</keyword>
<dbReference type="SUPFAM" id="SSF103088">
    <property type="entry name" value="OmpA-like"/>
    <property type="match status" value="1"/>
</dbReference>
<evidence type="ECO:0000256" key="6">
    <source>
        <dbReference type="ARBA" id="ARBA00023136"/>
    </source>
</evidence>
<evidence type="ECO:0000256" key="4">
    <source>
        <dbReference type="ARBA" id="ARBA00022692"/>
    </source>
</evidence>
<comment type="caution">
    <text evidence="9">The sequence shown here is derived from an EMBL/GenBank/DDBJ whole genome shotgun (WGS) entry which is preliminary data.</text>
</comment>
<keyword evidence="5" id="KW-1133">Transmembrane helix</keyword>
<keyword evidence="9" id="KW-0969">Cilium</keyword>
<dbReference type="EMBL" id="JACOPF010000002">
    <property type="protein sequence ID" value="MBC5689344.1"/>
    <property type="molecule type" value="Genomic_DNA"/>
</dbReference>
<keyword evidence="9" id="KW-0282">Flagellum</keyword>
<keyword evidence="3" id="KW-1003">Cell membrane</keyword>
<dbReference type="PANTHER" id="PTHR30329">
    <property type="entry name" value="STATOR ELEMENT OF FLAGELLAR MOTOR COMPLEX"/>
    <property type="match status" value="1"/>
</dbReference>
<dbReference type="Proteomes" id="UP000652477">
    <property type="component" value="Unassembled WGS sequence"/>
</dbReference>
<evidence type="ECO:0000313" key="9">
    <source>
        <dbReference type="EMBL" id="MBC5689344.1"/>
    </source>
</evidence>
<protein>
    <submittedName>
        <fullName evidence="9">Flagellar motor protein MotB</fullName>
    </submittedName>
</protein>
<dbReference type="PANTHER" id="PTHR30329:SF21">
    <property type="entry name" value="LIPOPROTEIN YIAD-RELATED"/>
    <property type="match status" value="1"/>
</dbReference>
<evidence type="ECO:0000256" key="2">
    <source>
        <dbReference type="ARBA" id="ARBA00008914"/>
    </source>
</evidence>
<dbReference type="GO" id="GO:0005886">
    <property type="term" value="C:plasma membrane"/>
    <property type="evidence" value="ECO:0007669"/>
    <property type="project" value="UniProtKB-SubCell"/>
</dbReference>
<evidence type="ECO:0000256" key="5">
    <source>
        <dbReference type="ARBA" id="ARBA00022989"/>
    </source>
</evidence>
<dbReference type="InterPro" id="IPR036737">
    <property type="entry name" value="OmpA-like_sf"/>
</dbReference>
<dbReference type="Pfam" id="PF13677">
    <property type="entry name" value="MotB_plug"/>
    <property type="match status" value="1"/>
</dbReference>
<evidence type="ECO:0000256" key="3">
    <source>
        <dbReference type="ARBA" id="ARBA00022475"/>
    </source>
</evidence>
<organism evidence="9 10">
    <name type="scientific">Mediterraneibacter hominis</name>
    <dbReference type="NCBI Taxonomy" id="2763054"/>
    <lineage>
        <taxon>Bacteria</taxon>
        <taxon>Bacillati</taxon>
        <taxon>Bacillota</taxon>
        <taxon>Clostridia</taxon>
        <taxon>Lachnospirales</taxon>
        <taxon>Lachnospiraceae</taxon>
        <taxon>Mediterraneibacter</taxon>
    </lineage>
</organism>
<dbReference type="InterPro" id="IPR025713">
    <property type="entry name" value="MotB-like_N_dom"/>
</dbReference>
<dbReference type="PROSITE" id="PS51123">
    <property type="entry name" value="OMPA_2"/>
    <property type="match status" value="1"/>
</dbReference>
<reference evidence="9" key="1">
    <citation type="submission" date="2020-08" db="EMBL/GenBank/DDBJ databases">
        <title>Genome public.</title>
        <authorList>
            <person name="Liu C."/>
            <person name="Sun Q."/>
        </authorList>
    </citation>
    <scope>NUCLEOTIDE SEQUENCE</scope>
    <source>
        <strain evidence="9">NSJ-55</strain>
    </source>
</reference>
<keyword evidence="9" id="KW-0966">Cell projection</keyword>
<name>A0A923LJE6_9FIRM</name>
<evidence type="ECO:0000256" key="1">
    <source>
        <dbReference type="ARBA" id="ARBA00004162"/>
    </source>
</evidence>
<gene>
    <name evidence="9" type="ORF">H8S37_10490</name>
</gene>
<keyword evidence="4" id="KW-0812">Transmembrane</keyword>
<keyword evidence="10" id="KW-1185">Reference proteome</keyword>
<evidence type="ECO:0000256" key="7">
    <source>
        <dbReference type="PROSITE-ProRule" id="PRU00473"/>
    </source>
</evidence>
<accession>A0A923LJE6</accession>
<dbReference type="Pfam" id="PF00691">
    <property type="entry name" value="OmpA"/>
    <property type="match status" value="1"/>
</dbReference>
<evidence type="ECO:0000313" key="10">
    <source>
        <dbReference type="Proteomes" id="UP000652477"/>
    </source>
</evidence>
<evidence type="ECO:0000259" key="8">
    <source>
        <dbReference type="PROSITE" id="PS51123"/>
    </source>
</evidence>
<dbReference type="CDD" id="cd07185">
    <property type="entry name" value="OmpA_C-like"/>
    <property type="match status" value="1"/>
</dbReference>
<dbReference type="Gene3D" id="3.30.1330.60">
    <property type="entry name" value="OmpA-like domain"/>
    <property type="match status" value="1"/>
</dbReference>
<proteinExistence type="inferred from homology"/>
<dbReference type="AlphaFoldDB" id="A0A923LJE6"/>
<comment type="subcellular location">
    <subcellularLocation>
        <location evidence="1">Cell membrane</location>
        <topology evidence="1">Single-pass membrane protein</topology>
    </subcellularLocation>
</comment>